<dbReference type="Proteomes" id="UP000031829">
    <property type="component" value="Chromosome"/>
</dbReference>
<proteinExistence type="predicted"/>
<reference evidence="1 2" key="1">
    <citation type="journal article" date="2015" name="Genome Announc.">
        <title>Complete genome sequences for 35 biothreat assay-relevant bacillus species.</title>
        <authorList>
            <person name="Johnson S.L."/>
            <person name="Daligault H.E."/>
            <person name="Davenport K.W."/>
            <person name="Jaissle J."/>
            <person name="Frey K.G."/>
            <person name="Ladner J.T."/>
            <person name="Broomall S.M."/>
            <person name="Bishop-Lilly K.A."/>
            <person name="Bruce D.C."/>
            <person name="Gibbons H.S."/>
            <person name="Coyne S.R."/>
            <person name="Lo C.C."/>
            <person name="Meincke L."/>
            <person name="Munk A.C."/>
            <person name="Koroleva G.I."/>
            <person name="Rosenzweig C.N."/>
            <person name="Palacios G.F."/>
            <person name="Redden C.L."/>
            <person name="Minogue T.D."/>
            <person name="Chain P.S."/>
        </authorList>
    </citation>
    <scope>NUCLEOTIDE SEQUENCE [LARGE SCALE GENOMIC DNA]</scope>
    <source>
        <strain evidence="2">ATCC 14581 / DSM 32 / JCM 2506 / NBRC 15308 / NCIMB 9376 / NCTC 10342 / NRRL B-14308 / VKM B-512</strain>
    </source>
</reference>
<dbReference type="AlphaFoldDB" id="A0A0B6AHC7"/>
<dbReference type="HOGENOM" id="CLU_2858417_0_0_9"/>
<evidence type="ECO:0000313" key="2">
    <source>
        <dbReference type="Proteomes" id="UP000031829"/>
    </source>
</evidence>
<dbReference type="KEGG" id="bmeg:BG04_642"/>
<evidence type="ECO:0000313" key="1">
    <source>
        <dbReference type="EMBL" id="AJI24305.1"/>
    </source>
</evidence>
<sequence length="64" mass="7267">MSCSLVSAPPTLNTMTATHAIQPILSINESVYKVKILMKYSVYYLYETYLSRKISKMIGDVFNV</sequence>
<organism evidence="1 2">
    <name type="scientific">Priestia megaterium (strain ATCC 14581 / DSM 32 / CCUG 1817 / JCM 2506 / NBRC 15308 / NCIMB 9376 / NCTC 10342 / NRRL B-14308 / VKM B-512 / Ford 19)</name>
    <name type="common">Bacillus megaterium</name>
    <dbReference type="NCBI Taxonomy" id="1348623"/>
    <lineage>
        <taxon>Bacteria</taxon>
        <taxon>Bacillati</taxon>
        <taxon>Bacillota</taxon>
        <taxon>Bacilli</taxon>
        <taxon>Bacillales</taxon>
        <taxon>Bacillaceae</taxon>
        <taxon>Priestia</taxon>
    </lineage>
</organism>
<dbReference type="EMBL" id="CP009920">
    <property type="protein sequence ID" value="AJI24305.1"/>
    <property type="molecule type" value="Genomic_DNA"/>
</dbReference>
<protein>
    <submittedName>
        <fullName evidence="1">Uncharacterized protein</fullName>
    </submittedName>
</protein>
<name>A0A0B6AHC7_PRIM2</name>
<gene>
    <name evidence="1" type="ORF">BG04_642</name>
</gene>
<accession>A0A0B6AHC7</accession>